<gene>
    <name evidence="1" type="ORF">EUX57_08025</name>
</gene>
<sequence length="147" mass="16734">MLDKQAYELTREDLINFSAWFFPMDATVEDELTVRPLTEKEACTDFQVVVRTSFFGARGYVYLGFLYWSSITPVEYVKPVILSEGGEAICFWNGIIKPQWSGSEFSASLRADLPISYMSEPLVDLPSLRGKLEGLYYLAEDQVCCIK</sequence>
<dbReference type="Proteomes" id="UP000293369">
    <property type="component" value="Unassembled WGS sequence"/>
</dbReference>
<comment type="caution">
    <text evidence="1">The sequence shown here is derived from an EMBL/GenBank/DDBJ whole genome shotgun (WGS) entry which is preliminary data.</text>
</comment>
<evidence type="ECO:0000313" key="2">
    <source>
        <dbReference type="Proteomes" id="UP000293369"/>
    </source>
</evidence>
<name>A0A4Q7D306_9PSED</name>
<dbReference type="EMBL" id="SGFE01000012">
    <property type="protein sequence ID" value="RZI32298.1"/>
    <property type="molecule type" value="Genomic_DNA"/>
</dbReference>
<reference evidence="1 2" key="1">
    <citation type="submission" date="2019-02" db="EMBL/GenBank/DDBJ databases">
        <title>Pseudomonas spp from wheat grain.</title>
        <authorList>
            <person name="Cho G.-S."/>
            <person name="Franz C.M.A.P."/>
        </authorList>
    </citation>
    <scope>NUCLEOTIDE SEQUENCE [LARGE SCALE GENOMIC DNA]</scope>
    <source>
        <strain evidence="1 2">133NRW</strain>
    </source>
</reference>
<accession>A0A4Q7D306</accession>
<dbReference type="AlphaFoldDB" id="A0A4Q7D306"/>
<proteinExistence type="predicted"/>
<protein>
    <submittedName>
        <fullName evidence="1">Uncharacterized protein</fullName>
    </submittedName>
</protein>
<organism evidence="1 2">
    <name type="scientific">Pseudomonas orientalis</name>
    <dbReference type="NCBI Taxonomy" id="76758"/>
    <lineage>
        <taxon>Bacteria</taxon>
        <taxon>Pseudomonadati</taxon>
        <taxon>Pseudomonadota</taxon>
        <taxon>Gammaproteobacteria</taxon>
        <taxon>Pseudomonadales</taxon>
        <taxon>Pseudomonadaceae</taxon>
        <taxon>Pseudomonas</taxon>
    </lineage>
</organism>
<dbReference type="RefSeq" id="WP_130138308.1">
    <property type="nucleotide sequence ID" value="NZ_SGFE01000012.1"/>
</dbReference>
<evidence type="ECO:0000313" key="1">
    <source>
        <dbReference type="EMBL" id="RZI32298.1"/>
    </source>
</evidence>